<evidence type="ECO:0000259" key="12">
    <source>
        <dbReference type="PROSITE" id="PS50106"/>
    </source>
</evidence>
<dbReference type="Pfam" id="PF02163">
    <property type="entry name" value="Peptidase_M50"/>
    <property type="match status" value="2"/>
</dbReference>
<evidence type="ECO:0000256" key="4">
    <source>
        <dbReference type="ARBA" id="ARBA00022670"/>
    </source>
</evidence>
<name>A0AAE3APP4_9FIRM</name>
<comment type="caution">
    <text evidence="13">The sequence shown here is derived from an EMBL/GenBank/DDBJ whole genome shotgun (WGS) entry which is preliminary data.</text>
</comment>
<dbReference type="InterPro" id="IPR008915">
    <property type="entry name" value="Peptidase_M50"/>
</dbReference>
<dbReference type="GO" id="GO:0006508">
    <property type="term" value="P:proteolysis"/>
    <property type="evidence" value="ECO:0007669"/>
    <property type="project" value="UniProtKB-KW"/>
</dbReference>
<evidence type="ECO:0000256" key="10">
    <source>
        <dbReference type="ARBA" id="ARBA00023136"/>
    </source>
</evidence>
<accession>A0AAE3APP4</accession>
<dbReference type="Pfam" id="PF17820">
    <property type="entry name" value="PDZ_6"/>
    <property type="match status" value="1"/>
</dbReference>
<dbReference type="InterPro" id="IPR036034">
    <property type="entry name" value="PDZ_sf"/>
</dbReference>
<dbReference type="InterPro" id="IPR041489">
    <property type="entry name" value="PDZ_6"/>
</dbReference>
<proteinExistence type="inferred from homology"/>
<keyword evidence="14" id="KW-1185">Reference proteome</keyword>
<evidence type="ECO:0000313" key="13">
    <source>
        <dbReference type="EMBL" id="MCC2164561.1"/>
    </source>
</evidence>
<dbReference type="Gene3D" id="2.30.42.10">
    <property type="match status" value="1"/>
</dbReference>
<dbReference type="Proteomes" id="UP001198962">
    <property type="component" value="Unassembled WGS sequence"/>
</dbReference>
<comment type="subcellular location">
    <subcellularLocation>
        <location evidence="2">Membrane</location>
        <topology evidence="2">Multi-pass membrane protein</topology>
    </subcellularLocation>
</comment>
<evidence type="ECO:0000256" key="8">
    <source>
        <dbReference type="ARBA" id="ARBA00022989"/>
    </source>
</evidence>
<keyword evidence="7" id="KW-0862">Zinc</keyword>
<dbReference type="SUPFAM" id="SSF50156">
    <property type="entry name" value="PDZ domain-like"/>
    <property type="match status" value="1"/>
</dbReference>
<gene>
    <name evidence="13" type="ORF">LKD32_06660</name>
</gene>
<evidence type="ECO:0000256" key="1">
    <source>
        <dbReference type="ARBA" id="ARBA00001947"/>
    </source>
</evidence>
<dbReference type="RefSeq" id="WP_308451191.1">
    <property type="nucleotide sequence ID" value="NZ_JAJEPU010000015.1"/>
</dbReference>
<feature type="domain" description="PDZ" evidence="12">
    <location>
        <begin position="129"/>
        <end position="172"/>
    </location>
</feature>
<keyword evidence="10 11" id="KW-0472">Membrane</keyword>
<evidence type="ECO:0000256" key="9">
    <source>
        <dbReference type="ARBA" id="ARBA00023049"/>
    </source>
</evidence>
<dbReference type="InterPro" id="IPR001478">
    <property type="entry name" value="PDZ"/>
</dbReference>
<evidence type="ECO:0000256" key="7">
    <source>
        <dbReference type="ARBA" id="ARBA00022833"/>
    </source>
</evidence>
<dbReference type="CDD" id="cd23081">
    <property type="entry name" value="cpPDZ_EcRseP-like"/>
    <property type="match status" value="1"/>
</dbReference>
<evidence type="ECO:0000256" key="5">
    <source>
        <dbReference type="ARBA" id="ARBA00022692"/>
    </source>
</evidence>
<sequence>MNIVAAILLFGFIVLVHEFGHFLLAKLNGIGVVEFSIGMGPRLVSLVKTNGTYKVKLLARPEADALAPESETTVYSLKLLPFGGSCMMVGEDSDVEHPDPNAFGNKPVFARILVIAAGPVFNFILAFLFAIVIVGAVGHDAPVLYGVTEGSPAQEAGLQAGDRITKINGRKIYAYRDVQLYTFSHPGEQMVIHYERPADGTWETKGAFEKRSVTLTPAYSQEYQTYLIGVQFRGYEKVHGIGELISDSVYEVRYCVVSTFDSIRMLVHRQVKVDEAISGPVGIVGMVGETVQEGREVGTKAVVLVLSNWVLLLSSSLGIMNLLPIPALDGGRLLFLLIELVRRKPTDPKIENAVHMAGMMVLMALMVLVLFNDISKLIIR</sequence>
<organism evidence="13 14">
    <name type="scientific">Brotaphodocola catenula</name>
    <dbReference type="NCBI Taxonomy" id="2885361"/>
    <lineage>
        <taxon>Bacteria</taxon>
        <taxon>Bacillati</taxon>
        <taxon>Bacillota</taxon>
        <taxon>Clostridia</taxon>
        <taxon>Lachnospirales</taxon>
        <taxon>Lachnospiraceae</taxon>
        <taxon>Brotaphodocola</taxon>
    </lineage>
</organism>
<evidence type="ECO:0000256" key="2">
    <source>
        <dbReference type="ARBA" id="ARBA00004141"/>
    </source>
</evidence>
<protein>
    <submittedName>
        <fullName evidence="13">Site-2 protease family protein</fullName>
    </submittedName>
</protein>
<keyword evidence="5 11" id="KW-0812">Transmembrane</keyword>
<dbReference type="InterPro" id="IPR004387">
    <property type="entry name" value="Pept_M50_Zn"/>
</dbReference>
<evidence type="ECO:0000256" key="3">
    <source>
        <dbReference type="ARBA" id="ARBA00007931"/>
    </source>
</evidence>
<keyword evidence="8 11" id="KW-1133">Transmembrane helix</keyword>
<evidence type="ECO:0000256" key="11">
    <source>
        <dbReference type="SAM" id="Phobius"/>
    </source>
</evidence>
<dbReference type="AlphaFoldDB" id="A0AAE3APP4"/>
<dbReference type="GO" id="GO:0004222">
    <property type="term" value="F:metalloendopeptidase activity"/>
    <property type="evidence" value="ECO:0007669"/>
    <property type="project" value="InterPro"/>
</dbReference>
<reference evidence="13" key="1">
    <citation type="submission" date="2021-10" db="EMBL/GenBank/DDBJ databases">
        <title>Anaerobic single-cell dispensing facilitates the cultivation of human gut bacteria.</title>
        <authorList>
            <person name="Afrizal A."/>
        </authorList>
    </citation>
    <scope>NUCLEOTIDE SEQUENCE</scope>
    <source>
        <strain evidence="13">CLA-AA-H274</strain>
    </source>
</reference>
<feature type="transmembrane region" description="Helical" evidence="11">
    <location>
        <begin position="301"/>
        <end position="323"/>
    </location>
</feature>
<keyword evidence="4 13" id="KW-0645">Protease</keyword>
<dbReference type="PROSITE" id="PS50106">
    <property type="entry name" value="PDZ"/>
    <property type="match status" value="1"/>
</dbReference>
<dbReference type="PANTHER" id="PTHR42837:SF2">
    <property type="entry name" value="MEMBRANE METALLOPROTEASE ARASP2, CHLOROPLASTIC-RELATED"/>
    <property type="match status" value="1"/>
</dbReference>
<feature type="transmembrane region" description="Helical" evidence="11">
    <location>
        <begin position="353"/>
        <end position="371"/>
    </location>
</feature>
<dbReference type="CDD" id="cd06163">
    <property type="entry name" value="S2P-M50_PDZ_RseP-like"/>
    <property type="match status" value="1"/>
</dbReference>
<dbReference type="PANTHER" id="PTHR42837">
    <property type="entry name" value="REGULATOR OF SIGMA-E PROTEASE RSEP"/>
    <property type="match status" value="1"/>
</dbReference>
<keyword evidence="6" id="KW-0378">Hydrolase</keyword>
<dbReference type="EMBL" id="JAJEPU010000015">
    <property type="protein sequence ID" value="MCC2164561.1"/>
    <property type="molecule type" value="Genomic_DNA"/>
</dbReference>
<dbReference type="SMART" id="SM00228">
    <property type="entry name" value="PDZ"/>
    <property type="match status" value="1"/>
</dbReference>
<dbReference type="GO" id="GO:0016020">
    <property type="term" value="C:membrane"/>
    <property type="evidence" value="ECO:0007669"/>
    <property type="project" value="UniProtKB-SubCell"/>
</dbReference>
<feature type="transmembrane region" description="Helical" evidence="11">
    <location>
        <begin position="108"/>
        <end position="134"/>
    </location>
</feature>
<comment type="cofactor">
    <cofactor evidence="1">
        <name>Zn(2+)</name>
        <dbReference type="ChEBI" id="CHEBI:29105"/>
    </cofactor>
</comment>
<evidence type="ECO:0000256" key="6">
    <source>
        <dbReference type="ARBA" id="ARBA00022801"/>
    </source>
</evidence>
<comment type="similarity">
    <text evidence="3">Belongs to the peptidase M50B family.</text>
</comment>
<evidence type="ECO:0000313" key="14">
    <source>
        <dbReference type="Proteomes" id="UP001198962"/>
    </source>
</evidence>
<keyword evidence="9" id="KW-0482">Metalloprotease</keyword>